<dbReference type="InterPro" id="IPR019412">
    <property type="entry name" value="IML2/TPR_39"/>
</dbReference>
<dbReference type="Pfam" id="PF13469">
    <property type="entry name" value="Sulfotransfer_3"/>
    <property type="match status" value="1"/>
</dbReference>
<accession>A0ABP9UYF1</accession>
<dbReference type="InterPro" id="IPR027417">
    <property type="entry name" value="P-loop_NTPase"/>
</dbReference>
<name>A0ABP9UYF1_9BACT</name>
<comment type="caution">
    <text evidence="2">The sequence shown here is derived from an EMBL/GenBank/DDBJ whole genome shotgun (WGS) entry which is preliminary data.</text>
</comment>
<dbReference type="Gene3D" id="1.25.40.10">
    <property type="entry name" value="Tetratricopeptide repeat domain"/>
    <property type="match status" value="1"/>
</dbReference>
<evidence type="ECO:0000313" key="3">
    <source>
        <dbReference type="Proteomes" id="UP001424741"/>
    </source>
</evidence>
<keyword evidence="3" id="KW-1185">Reference proteome</keyword>
<dbReference type="Gene3D" id="3.40.50.300">
    <property type="entry name" value="P-loop containing nucleotide triphosphate hydrolases"/>
    <property type="match status" value="1"/>
</dbReference>
<dbReference type="InterPro" id="IPR011990">
    <property type="entry name" value="TPR-like_helical_dom_sf"/>
</dbReference>
<dbReference type="InterPro" id="IPR026634">
    <property type="entry name" value="TPST-like"/>
</dbReference>
<dbReference type="PANTHER" id="PTHR12788">
    <property type="entry name" value="PROTEIN-TYROSINE SULFOTRANSFERASE 2"/>
    <property type="match status" value="1"/>
</dbReference>
<evidence type="ECO:0008006" key="4">
    <source>
        <dbReference type="Google" id="ProtNLM"/>
    </source>
</evidence>
<protein>
    <recommendedName>
        <fullName evidence="4">Sulfotransferase family protein</fullName>
    </recommendedName>
</protein>
<evidence type="ECO:0000256" key="1">
    <source>
        <dbReference type="ARBA" id="ARBA00022679"/>
    </source>
</evidence>
<organism evidence="2 3">
    <name type="scientific">Rubritalea halochordaticola</name>
    <dbReference type="NCBI Taxonomy" id="714537"/>
    <lineage>
        <taxon>Bacteria</taxon>
        <taxon>Pseudomonadati</taxon>
        <taxon>Verrucomicrobiota</taxon>
        <taxon>Verrucomicrobiia</taxon>
        <taxon>Verrucomicrobiales</taxon>
        <taxon>Rubritaleaceae</taxon>
        <taxon>Rubritalea</taxon>
    </lineage>
</organism>
<proteinExistence type="predicted"/>
<sequence>MPPVNRRTAHWTEADLPELQQARYLWENDEPAKALEFFERAAKRHPRNLMALLDAARALGNAHRLPEASALLTRASRVLEKSPQGLERLGQSYRMAYMPDLAAECFAKAVQHPECLESVIELTIYHERRHQLDRAESVLAPALVRHPDVAPLKLLHARLQYRRGEWETAKSLYAAVSEDGQAHPYHRAQAYYELANLADKEEDYRGAYQYALYAKDQLRPIAKGLDGQNALWRERHKTLVRALSPELISSWQSEVQATDKTPVFLTGCPRSGTTLLERVLGAHPQIQSFDELDIFPRFLCGAYFKDAAPDCTGEEALESCPERRLSELRASYWRLFGNHERLGRETQVLLDKNPSASGSVPVFLKLFPHAKVLFATRDPRDISVSCFLRFLPMNAVSVSFLDAARTVDYVNAELSMGADLRDRMPAEQAVEVRYESVIDDLEGTSKNALNGMQLDWSHEVAAYRELNSEREVNSPTYLEVTQPIHRKSAERWKNYAFVFESHWDEMSDLLGRLDYA</sequence>
<dbReference type="Proteomes" id="UP001424741">
    <property type="component" value="Unassembled WGS sequence"/>
</dbReference>
<evidence type="ECO:0000313" key="2">
    <source>
        <dbReference type="EMBL" id="GAA5494740.1"/>
    </source>
</evidence>
<dbReference type="SUPFAM" id="SSF52540">
    <property type="entry name" value="P-loop containing nucleoside triphosphate hydrolases"/>
    <property type="match status" value="1"/>
</dbReference>
<gene>
    <name evidence="2" type="ORF">Rhal01_00904</name>
</gene>
<dbReference type="EMBL" id="BAABRL010000002">
    <property type="protein sequence ID" value="GAA5494740.1"/>
    <property type="molecule type" value="Genomic_DNA"/>
</dbReference>
<dbReference type="Pfam" id="PF10300">
    <property type="entry name" value="Iml2-TPR_39"/>
    <property type="match status" value="1"/>
</dbReference>
<dbReference type="Pfam" id="PF14559">
    <property type="entry name" value="TPR_19"/>
    <property type="match status" value="1"/>
</dbReference>
<dbReference type="PANTHER" id="PTHR12788:SF10">
    <property type="entry name" value="PROTEIN-TYROSINE SULFOTRANSFERASE"/>
    <property type="match status" value="1"/>
</dbReference>
<reference evidence="2 3" key="1">
    <citation type="submission" date="2024-02" db="EMBL/GenBank/DDBJ databases">
        <title>Rubritalea halochordaticola NBRC 107102.</title>
        <authorList>
            <person name="Ichikawa N."/>
            <person name="Katano-Makiyama Y."/>
            <person name="Hidaka K."/>
        </authorList>
    </citation>
    <scope>NUCLEOTIDE SEQUENCE [LARGE SCALE GENOMIC DNA]</scope>
    <source>
        <strain evidence="2 3">NBRC 107102</strain>
    </source>
</reference>
<dbReference type="SUPFAM" id="SSF48452">
    <property type="entry name" value="TPR-like"/>
    <property type="match status" value="1"/>
</dbReference>
<keyword evidence="1" id="KW-0808">Transferase</keyword>